<comment type="caution">
    <text evidence="1">The sequence shown here is derived from an EMBL/GenBank/DDBJ whole genome shotgun (WGS) entry which is preliminary data.</text>
</comment>
<evidence type="ECO:0000313" key="2">
    <source>
        <dbReference type="Proteomes" id="UP000827976"/>
    </source>
</evidence>
<reference evidence="2" key="1">
    <citation type="journal article" date="2022" name="Nat. Commun.">
        <title>Chromosome evolution and the genetic basis of agronomically important traits in greater yam.</title>
        <authorList>
            <person name="Bredeson J.V."/>
            <person name="Lyons J.B."/>
            <person name="Oniyinde I.O."/>
            <person name="Okereke N.R."/>
            <person name="Kolade O."/>
            <person name="Nnabue I."/>
            <person name="Nwadili C.O."/>
            <person name="Hribova E."/>
            <person name="Parker M."/>
            <person name="Nwogha J."/>
            <person name="Shu S."/>
            <person name="Carlson J."/>
            <person name="Kariba R."/>
            <person name="Muthemba S."/>
            <person name="Knop K."/>
            <person name="Barton G.J."/>
            <person name="Sherwood A.V."/>
            <person name="Lopez-Montes A."/>
            <person name="Asiedu R."/>
            <person name="Jamnadass R."/>
            <person name="Muchugi A."/>
            <person name="Goodstein D."/>
            <person name="Egesi C.N."/>
            <person name="Featherston J."/>
            <person name="Asfaw A."/>
            <person name="Simpson G.G."/>
            <person name="Dolezel J."/>
            <person name="Hendre P.S."/>
            <person name="Van Deynze A."/>
            <person name="Kumar P.L."/>
            <person name="Obidiegwu J.E."/>
            <person name="Bhattacharjee R."/>
            <person name="Rokhsar D.S."/>
        </authorList>
    </citation>
    <scope>NUCLEOTIDE SEQUENCE [LARGE SCALE GENOMIC DNA]</scope>
    <source>
        <strain evidence="2">cv. TDa95/00328</strain>
    </source>
</reference>
<evidence type="ECO:0000313" key="1">
    <source>
        <dbReference type="EMBL" id="KAH7684225.1"/>
    </source>
</evidence>
<dbReference type="EMBL" id="CM037015">
    <property type="protein sequence ID" value="KAH7684225.1"/>
    <property type="molecule type" value="Genomic_DNA"/>
</dbReference>
<dbReference type="Proteomes" id="UP000827976">
    <property type="component" value="Chromosome 5"/>
</dbReference>
<organism evidence="1 2">
    <name type="scientific">Dioscorea alata</name>
    <name type="common">Purple yam</name>
    <dbReference type="NCBI Taxonomy" id="55571"/>
    <lineage>
        <taxon>Eukaryota</taxon>
        <taxon>Viridiplantae</taxon>
        <taxon>Streptophyta</taxon>
        <taxon>Embryophyta</taxon>
        <taxon>Tracheophyta</taxon>
        <taxon>Spermatophyta</taxon>
        <taxon>Magnoliopsida</taxon>
        <taxon>Liliopsida</taxon>
        <taxon>Dioscoreales</taxon>
        <taxon>Dioscoreaceae</taxon>
        <taxon>Dioscorea</taxon>
    </lineage>
</organism>
<name>A0ACB7W9J9_DIOAL</name>
<gene>
    <name evidence="1" type="ORF">IHE45_05G230100</name>
</gene>
<sequence length="972" mass="107303">MAKGGGSRDVSRRDFDLRFEERGRSSGWGVAPPSRHLWVGNLSPEVSPSVLSDQFLKFGDLEDISYVPGRNYAFVNYMKKDDAGHAMRALQGAIIEGMPLRIEFAKGEKPPLSSQDKEYQRYDNERHSHKHGDARPIQSGKSYDSSKGNKDAEPSEILWIGFPLPMNIDESVLRRAFSPFGEIERITTFPGRSYAFVQYRSVTSACRAKEALHGKLLDNPRIRVCFAKGDVPPDLGRSLSNVPHPPRFRSNIHPGPSERTLEAFHGERGFESPTSGFQVSSPPFIPNFERMHGDSGAVGSGRTGTVQAGLGPGRNPGAPFEHIRLQEFGSHRLPGDTYERYQNSPRRDRDAQWDNPPLERHRRSPFSEDSWVVGDANFPSVKKLKTDSFSDRELPEYPFTEFEKNKHDSIPKRSYPSMHEPHSFNGNIDSLPFGLKGLLNHPRNLPCPPAENDDSWRSSDAFNAGPAPPPLGSSKLQNLSSEYHQSVPLELWKWEGTIAKGGAPICRARCFPVGKVLDFMLPEFLDCTARTGLDMLAKHYYQAAGTWVVFFVPETDADIVFYNELLHYLSEKQRAAVAKLGDKISLFLVPPSEFSEHVLKVPGKMSISGLILKFQHSDSCSSSFHYPMDAMEFKLPTLMARPSDGTTLREDASFIKPSSPISRTSLGNLAPHNLGDSLPYLGAIHPREMQPEFNMEIRHGQPQQPQQPQQLNPALKLSWSSDMYIPNPSIVSFPPLPPNAASHSVGNSMEEKYPIANPRLAPETSSGNYTPETSGIIHFPNSKLPQLQESKQSSSLPMPLQPEQLAQLATFLGQHKQVGREFVSSTDASLSSNPGFISHASVSSGPAGPQTVYPPLPSIPAGVQAIHPPLPSMPPRPHVAHASISPGMMVDRIMNASLPSNSAEPQLSQAGSLQLHLPQDVTGVQGNPALPNIQQAPNRTMEEGEPDPQKRLQATLQLAASLLQQIQQQSKT</sequence>
<keyword evidence="2" id="KW-1185">Reference proteome</keyword>
<accession>A0ACB7W9J9</accession>
<protein>
    <submittedName>
        <fullName evidence="1">Splicing factor 3b subunit 4 protein</fullName>
    </submittedName>
</protein>
<proteinExistence type="predicted"/>